<dbReference type="Proteomes" id="UP000249922">
    <property type="component" value="Chromosome"/>
</dbReference>
<evidence type="ECO:0000313" key="3">
    <source>
        <dbReference type="Proteomes" id="UP000249922"/>
    </source>
</evidence>
<organism evidence="2 3">
    <name type="scientific">Paracoccus mutanolyticus</name>
    <dbReference type="NCBI Taxonomy" id="1499308"/>
    <lineage>
        <taxon>Bacteria</taxon>
        <taxon>Pseudomonadati</taxon>
        <taxon>Pseudomonadota</taxon>
        <taxon>Alphaproteobacteria</taxon>
        <taxon>Rhodobacterales</taxon>
        <taxon>Paracoccaceae</taxon>
        <taxon>Paracoccus</taxon>
    </lineage>
</organism>
<name>A0ABN5MFC7_9RHOB</name>
<dbReference type="SUPFAM" id="SSF160113">
    <property type="entry name" value="YegP-like"/>
    <property type="match status" value="1"/>
</dbReference>
<gene>
    <name evidence="2" type="ORF">DPM13_14015</name>
</gene>
<proteinExistence type="predicted"/>
<reference evidence="2 3" key="1">
    <citation type="submission" date="2018-06" db="EMBL/GenBank/DDBJ databases">
        <title>Complete genome sequence of Paracoccus mutanolyticus strain RSP-02 isolated from cellulosic waste.</title>
        <authorList>
            <person name="Amrutha R.N."/>
            <person name="Shrivastav A."/>
            <person name="Buddana S.K."/>
            <person name="Deshpande U."/>
            <person name="Prakasham R.S."/>
        </authorList>
    </citation>
    <scope>NUCLEOTIDE SEQUENCE [LARGE SCALE GENOMIC DNA]</scope>
    <source>
        <strain evidence="2 3">RSP-02</strain>
    </source>
</reference>
<dbReference type="InterPro" id="IPR036913">
    <property type="entry name" value="YegP-like_sf"/>
</dbReference>
<feature type="domain" description="DUF1508" evidence="1">
    <location>
        <begin position="122"/>
        <end position="146"/>
    </location>
</feature>
<sequence>MPSGQTMRSSITGVFDDGQQYTVRVKWKNRRDWIKAGTITAIANPGGICMGPGIFAITSLRIDENEKASAPKSSGCPRSQAWCQALAISRVSNPVFGHNGAAAPFGDSNHVRNSQGTARTGYWWRLKASNGQVLCHSEQYTSKQSAGWMLTLILQGAWVTVQLTVMGCAVALVGSTEGPLGLRLSMRGEQAAKHPFYSPEAMRKNQIVGEAPEVIERIKSSVARA</sequence>
<dbReference type="Gene3D" id="3.30.160.160">
    <property type="entry name" value="YegP-like"/>
    <property type="match status" value="1"/>
</dbReference>
<dbReference type="InterPro" id="IPR010879">
    <property type="entry name" value="DUF1508"/>
</dbReference>
<keyword evidence="3" id="KW-1185">Reference proteome</keyword>
<evidence type="ECO:0000259" key="1">
    <source>
        <dbReference type="Pfam" id="PF07411"/>
    </source>
</evidence>
<dbReference type="EMBL" id="CP030239">
    <property type="protein sequence ID" value="AWX93774.1"/>
    <property type="molecule type" value="Genomic_DNA"/>
</dbReference>
<protein>
    <recommendedName>
        <fullName evidence="1">DUF1508 domain-containing protein</fullName>
    </recommendedName>
</protein>
<dbReference type="Pfam" id="PF07411">
    <property type="entry name" value="DUF1508"/>
    <property type="match status" value="1"/>
</dbReference>
<evidence type="ECO:0000313" key="2">
    <source>
        <dbReference type="EMBL" id="AWX93774.1"/>
    </source>
</evidence>
<accession>A0ABN5MFC7</accession>